<evidence type="ECO:0000256" key="3">
    <source>
        <dbReference type="ARBA" id="ARBA00022690"/>
    </source>
</evidence>
<dbReference type="GO" id="GO:0005615">
    <property type="term" value="C:extracellular space"/>
    <property type="evidence" value="ECO:0007669"/>
    <property type="project" value="TreeGrafter"/>
</dbReference>
<keyword evidence="2" id="KW-0964">Secreted</keyword>
<evidence type="ECO:0000256" key="2">
    <source>
        <dbReference type="ARBA" id="ARBA00022525"/>
    </source>
</evidence>
<keyword evidence="6" id="KW-1015">Disulfide bond</keyword>
<dbReference type="SUPFAM" id="SSF57362">
    <property type="entry name" value="BPTI-like"/>
    <property type="match status" value="1"/>
</dbReference>
<dbReference type="InterPro" id="IPR002223">
    <property type="entry name" value="Kunitz_BPTI"/>
</dbReference>
<dbReference type="PRINTS" id="PR00759">
    <property type="entry name" value="BASICPTASE"/>
</dbReference>
<dbReference type="SMART" id="SM00217">
    <property type="entry name" value="WAP"/>
    <property type="match status" value="1"/>
</dbReference>
<gene>
    <name evidence="11" type="primary">LOC114506132</name>
</gene>
<dbReference type="RefSeq" id="XP_028379428.2">
    <property type="nucleotide sequence ID" value="XM_028523627.2"/>
</dbReference>
<evidence type="ECO:0000313" key="10">
    <source>
        <dbReference type="Proteomes" id="UP000504628"/>
    </source>
</evidence>
<dbReference type="InterPro" id="IPR008197">
    <property type="entry name" value="WAP_dom"/>
</dbReference>
<proteinExistence type="predicted"/>
<dbReference type="GeneID" id="114506132"/>
<feature type="domain" description="BPTI/Kunitz inhibitor" evidence="8">
    <location>
        <begin position="77"/>
        <end position="127"/>
    </location>
</feature>
<dbReference type="PROSITE" id="PS50279">
    <property type="entry name" value="BPTI_KUNITZ_2"/>
    <property type="match status" value="1"/>
</dbReference>
<dbReference type="PROSITE" id="PS00280">
    <property type="entry name" value="BPTI_KUNITZ_1"/>
    <property type="match status" value="1"/>
</dbReference>
<dbReference type="FunFam" id="4.10.75.10:FF:000004">
    <property type="entry name" value="WAP four-disulfide core domain 6A"/>
    <property type="match status" value="1"/>
</dbReference>
<evidence type="ECO:0000259" key="9">
    <source>
        <dbReference type="PROSITE" id="PS51390"/>
    </source>
</evidence>
<dbReference type="PROSITE" id="PS51390">
    <property type="entry name" value="WAP"/>
    <property type="match status" value="1"/>
</dbReference>
<dbReference type="Gene3D" id="4.10.75.10">
    <property type="entry name" value="Elafin-like"/>
    <property type="match status" value="1"/>
</dbReference>
<dbReference type="InterPro" id="IPR051388">
    <property type="entry name" value="Serpin_venom_toxin"/>
</dbReference>
<evidence type="ECO:0000256" key="6">
    <source>
        <dbReference type="ARBA" id="ARBA00023157"/>
    </source>
</evidence>
<evidence type="ECO:0000256" key="7">
    <source>
        <dbReference type="SAM" id="SignalP"/>
    </source>
</evidence>
<comment type="subcellular location">
    <subcellularLocation>
        <location evidence="1">Secreted</location>
    </subcellularLocation>
</comment>
<dbReference type="InterPro" id="IPR036880">
    <property type="entry name" value="Kunitz_BPTI_sf"/>
</dbReference>
<evidence type="ECO:0000256" key="4">
    <source>
        <dbReference type="ARBA" id="ARBA00022729"/>
    </source>
</evidence>
<name>A0A6J2MNE0_9CHIR</name>
<dbReference type="AlphaFoldDB" id="A0A6J2MNE0"/>
<sequence>MAFSGLLRILLLLILVVNVEAFTLSDLFLRKRCPKVQEECEFKERDICKKDKNCPGNMKCCVFGCGKKCLDLKEDICSLPKDTGPCLALFPRWWYDKKNDTCYNFDYGGCQGNNNNFQSKDLCLSVCSKKRESQGPQSFIFAKGHRGGLGVGWSNLGRLLSWWTRCRQNQLQSGGENTSHRGLVGQWLPAN</sequence>
<feature type="domain" description="WAP" evidence="9">
    <location>
        <begin position="27"/>
        <end position="73"/>
    </location>
</feature>
<protein>
    <submittedName>
        <fullName evidence="11">Eppin-like</fullName>
    </submittedName>
</protein>
<dbReference type="CDD" id="cd00199">
    <property type="entry name" value="WAP"/>
    <property type="match status" value="1"/>
</dbReference>
<dbReference type="FunFam" id="4.10.410.10:FF:000015">
    <property type="entry name" value="WAP four-disulfide core domain 6A"/>
    <property type="match status" value="1"/>
</dbReference>
<dbReference type="Proteomes" id="UP000504628">
    <property type="component" value="Chromosome 9"/>
</dbReference>
<dbReference type="CDD" id="cd22611">
    <property type="entry name" value="Kunitz_eppin"/>
    <property type="match status" value="1"/>
</dbReference>
<dbReference type="Pfam" id="PF00095">
    <property type="entry name" value="WAP"/>
    <property type="match status" value="1"/>
</dbReference>
<dbReference type="OrthoDB" id="4473401at2759"/>
<evidence type="ECO:0000259" key="8">
    <source>
        <dbReference type="PROSITE" id="PS50279"/>
    </source>
</evidence>
<dbReference type="InterPro" id="IPR036645">
    <property type="entry name" value="Elafin-like_sf"/>
</dbReference>
<accession>A0A6J2MNE0</accession>
<keyword evidence="5" id="KW-0722">Serine protease inhibitor</keyword>
<dbReference type="InParanoid" id="A0A6J2MNE0"/>
<dbReference type="InterPro" id="IPR020901">
    <property type="entry name" value="Prtase_inh_Kunz-CS"/>
</dbReference>
<evidence type="ECO:0000313" key="11">
    <source>
        <dbReference type="RefSeq" id="XP_028379428.2"/>
    </source>
</evidence>
<keyword evidence="3" id="KW-0646">Protease inhibitor</keyword>
<reference evidence="11" key="1">
    <citation type="submission" date="2025-08" db="UniProtKB">
        <authorList>
            <consortium name="RefSeq"/>
        </authorList>
    </citation>
    <scope>IDENTIFICATION</scope>
    <source>
        <tissue evidence="11">Muscle</tissue>
    </source>
</reference>
<feature type="chain" id="PRO_5028902984" evidence="7">
    <location>
        <begin position="22"/>
        <end position="191"/>
    </location>
</feature>
<keyword evidence="4 7" id="KW-0732">Signal</keyword>
<dbReference type="PANTHER" id="PTHR46751">
    <property type="entry name" value="EPPIN"/>
    <property type="match status" value="1"/>
</dbReference>
<dbReference type="Pfam" id="PF00014">
    <property type="entry name" value="Kunitz_BPTI"/>
    <property type="match status" value="1"/>
</dbReference>
<dbReference type="SUPFAM" id="SSF57256">
    <property type="entry name" value="Elafin-like"/>
    <property type="match status" value="1"/>
</dbReference>
<dbReference type="Gene3D" id="4.10.410.10">
    <property type="entry name" value="Pancreatic trypsin inhibitor Kunitz domain"/>
    <property type="match status" value="1"/>
</dbReference>
<dbReference type="KEGG" id="pdic:114506132"/>
<organism evidence="10 11">
    <name type="scientific">Phyllostomus discolor</name>
    <name type="common">pale spear-nosed bat</name>
    <dbReference type="NCBI Taxonomy" id="89673"/>
    <lineage>
        <taxon>Eukaryota</taxon>
        <taxon>Metazoa</taxon>
        <taxon>Chordata</taxon>
        <taxon>Craniata</taxon>
        <taxon>Vertebrata</taxon>
        <taxon>Euteleostomi</taxon>
        <taxon>Mammalia</taxon>
        <taxon>Eutheria</taxon>
        <taxon>Laurasiatheria</taxon>
        <taxon>Chiroptera</taxon>
        <taxon>Yangochiroptera</taxon>
        <taxon>Phyllostomidae</taxon>
        <taxon>Phyllostominae</taxon>
        <taxon>Phyllostomus</taxon>
    </lineage>
</organism>
<evidence type="ECO:0000256" key="1">
    <source>
        <dbReference type="ARBA" id="ARBA00004613"/>
    </source>
</evidence>
<dbReference type="GO" id="GO:0004867">
    <property type="term" value="F:serine-type endopeptidase inhibitor activity"/>
    <property type="evidence" value="ECO:0007669"/>
    <property type="project" value="UniProtKB-KW"/>
</dbReference>
<feature type="signal peptide" evidence="7">
    <location>
        <begin position="1"/>
        <end position="21"/>
    </location>
</feature>
<keyword evidence="10" id="KW-1185">Reference proteome</keyword>
<evidence type="ECO:0000256" key="5">
    <source>
        <dbReference type="ARBA" id="ARBA00022900"/>
    </source>
</evidence>
<dbReference type="SMART" id="SM00131">
    <property type="entry name" value="KU"/>
    <property type="match status" value="1"/>
</dbReference>
<dbReference type="PANTHER" id="PTHR46751:SF1">
    <property type="entry name" value="WAP FOUR-DISULFIDE CORE DOMAIN PROTEIN 6A"/>
    <property type="match status" value="1"/>
</dbReference>